<organism evidence="4 5">
    <name type="scientific">Rosistilla carotiformis</name>
    <dbReference type="NCBI Taxonomy" id="2528017"/>
    <lineage>
        <taxon>Bacteria</taxon>
        <taxon>Pseudomonadati</taxon>
        <taxon>Planctomycetota</taxon>
        <taxon>Planctomycetia</taxon>
        <taxon>Pirellulales</taxon>
        <taxon>Pirellulaceae</taxon>
        <taxon>Rosistilla</taxon>
    </lineage>
</organism>
<dbReference type="AlphaFoldDB" id="A0A518JYS6"/>
<proteinExistence type="predicted"/>
<evidence type="ECO:0000313" key="5">
    <source>
        <dbReference type="Proteomes" id="UP000315082"/>
    </source>
</evidence>
<dbReference type="InterPro" id="IPR011051">
    <property type="entry name" value="RmlC_Cupin_sf"/>
</dbReference>
<dbReference type="PANTHER" id="PTHR46797:SF1">
    <property type="entry name" value="METHYLPHOSPHONATE SYNTHASE"/>
    <property type="match status" value="1"/>
</dbReference>
<name>A0A518JYS6_9BACT</name>
<evidence type="ECO:0000256" key="2">
    <source>
        <dbReference type="SAM" id="Phobius"/>
    </source>
</evidence>
<dbReference type="InterPro" id="IPR014710">
    <property type="entry name" value="RmlC-like_jellyroll"/>
</dbReference>
<dbReference type="Pfam" id="PF13560">
    <property type="entry name" value="HTH_31"/>
    <property type="match status" value="1"/>
</dbReference>
<dbReference type="KEGG" id="rcf:Poly24_44110"/>
<keyword evidence="5" id="KW-1185">Reference proteome</keyword>
<dbReference type="InterPro" id="IPR010982">
    <property type="entry name" value="Lambda_DNA-bd_dom_sf"/>
</dbReference>
<keyword evidence="1" id="KW-0238">DNA-binding</keyword>
<dbReference type="Proteomes" id="UP000315082">
    <property type="component" value="Chromosome"/>
</dbReference>
<dbReference type="InterPro" id="IPR001387">
    <property type="entry name" value="Cro/C1-type_HTH"/>
</dbReference>
<dbReference type="InterPro" id="IPR050807">
    <property type="entry name" value="TransReg_Diox_bact_type"/>
</dbReference>
<dbReference type="CDD" id="cd00093">
    <property type="entry name" value="HTH_XRE"/>
    <property type="match status" value="1"/>
</dbReference>
<keyword evidence="2" id="KW-0812">Transmembrane</keyword>
<dbReference type="Gene3D" id="2.60.120.10">
    <property type="entry name" value="Jelly Rolls"/>
    <property type="match status" value="1"/>
</dbReference>
<dbReference type="GO" id="GO:0003700">
    <property type="term" value="F:DNA-binding transcription factor activity"/>
    <property type="evidence" value="ECO:0007669"/>
    <property type="project" value="TreeGrafter"/>
</dbReference>
<evidence type="ECO:0000259" key="3">
    <source>
        <dbReference type="PROSITE" id="PS50943"/>
    </source>
</evidence>
<dbReference type="InterPro" id="IPR013096">
    <property type="entry name" value="Cupin_2"/>
</dbReference>
<evidence type="ECO:0000313" key="4">
    <source>
        <dbReference type="EMBL" id="QDV70685.1"/>
    </source>
</evidence>
<dbReference type="GO" id="GO:0005829">
    <property type="term" value="C:cytosol"/>
    <property type="evidence" value="ECO:0007669"/>
    <property type="project" value="TreeGrafter"/>
</dbReference>
<keyword evidence="2" id="KW-1133">Transmembrane helix</keyword>
<gene>
    <name evidence="4" type="primary">puuR</name>
    <name evidence="4" type="ORF">Poly24_44110</name>
</gene>
<dbReference type="Gene3D" id="1.10.260.40">
    <property type="entry name" value="lambda repressor-like DNA-binding domains"/>
    <property type="match status" value="1"/>
</dbReference>
<dbReference type="SUPFAM" id="SSF47413">
    <property type="entry name" value="lambda repressor-like DNA-binding domains"/>
    <property type="match status" value="1"/>
</dbReference>
<dbReference type="Pfam" id="PF07883">
    <property type="entry name" value="Cupin_2"/>
    <property type="match status" value="1"/>
</dbReference>
<protein>
    <submittedName>
        <fullName evidence="4">HTH-type transcriptional regulator PuuR</fullName>
    </submittedName>
</protein>
<dbReference type="PANTHER" id="PTHR46797">
    <property type="entry name" value="HTH-TYPE TRANSCRIPTIONAL REGULATOR"/>
    <property type="match status" value="1"/>
</dbReference>
<dbReference type="PROSITE" id="PS50943">
    <property type="entry name" value="HTH_CROC1"/>
    <property type="match status" value="1"/>
</dbReference>
<dbReference type="SUPFAM" id="SSF51182">
    <property type="entry name" value="RmlC-like cupins"/>
    <property type="match status" value="1"/>
</dbReference>
<dbReference type="SMART" id="SM00530">
    <property type="entry name" value="HTH_XRE"/>
    <property type="match status" value="1"/>
</dbReference>
<keyword evidence="2" id="KW-0472">Membrane</keyword>
<dbReference type="GO" id="GO:0003677">
    <property type="term" value="F:DNA binding"/>
    <property type="evidence" value="ECO:0007669"/>
    <property type="project" value="UniProtKB-KW"/>
</dbReference>
<sequence>MKVWVRCRERSVTESRVAARWLPTVVIAVGFAYHPAMNLVELAQRIRAFRLDRRLTLDEVASRAGLTPGWLSKVENFRITPSLPALAKIAEALGVSTADLVAGLDNKPALVVVRANERKVVERDRSRENTTVYEALAHKRPNRAMDPFLLTIPPGVAREQPLAHEGEEFLMVQQGTIEFEFDDQSELLRQGDAIYFDSSVPHRIINSYKRPAVVLCVFHGPSGTAAT</sequence>
<dbReference type="EMBL" id="CP036348">
    <property type="protein sequence ID" value="QDV70685.1"/>
    <property type="molecule type" value="Genomic_DNA"/>
</dbReference>
<accession>A0A518JYS6</accession>
<feature type="domain" description="HTH cro/C1-type" evidence="3">
    <location>
        <begin position="46"/>
        <end position="100"/>
    </location>
</feature>
<evidence type="ECO:0000256" key="1">
    <source>
        <dbReference type="ARBA" id="ARBA00023125"/>
    </source>
</evidence>
<dbReference type="CDD" id="cd02209">
    <property type="entry name" value="cupin_XRE_C"/>
    <property type="match status" value="1"/>
</dbReference>
<reference evidence="4 5" key="1">
    <citation type="submission" date="2019-02" db="EMBL/GenBank/DDBJ databases">
        <title>Deep-cultivation of Planctomycetes and their phenomic and genomic characterization uncovers novel biology.</title>
        <authorList>
            <person name="Wiegand S."/>
            <person name="Jogler M."/>
            <person name="Boedeker C."/>
            <person name="Pinto D."/>
            <person name="Vollmers J."/>
            <person name="Rivas-Marin E."/>
            <person name="Kohn T."/>
            <person name="Peeters S.H."/>
            <person name="Heuer A."/>
            <person name="Rast P."/>
            <person name="Oberbeckmann S."/>
            <person name="Bunk B."/>
            <person name="Jeske O."/>
            <person name="Meyerdierks A."/>
            <person name="Storesund J.E."/>
            <person name="Kallscheuer N."/>
            <person name="Luecker S."/>
            <person name="Lage O.M."/>
            <person name="Pohl T."/>
            <person name="Merkel B.J."/>
            <person name="Hornburger P."/>
            <person name="Mueller R.-W."/>
            <person name="Bruemmer F."/>
            <person name="Labrenz M."/>
            <person name="Spormann A.M."/>
            <person name="Op den Camp H."/>
            <person name="Overmann J."/>
            <person name="Amann R."/>
            <person name="Jetten M.S.M."/>
            <person name="Mascher T."/>
            <person name="Medema M.H."/>
            <person name="Devos D.P."/>
            <person name="Kaster A.-K."/>
            <person name="Ovreas L."/>
            <person name="Rohde M."/>
            <person name="Galperin M.Y."/>
            <person name="Jogler C."/>
        </authorList>
    </citation>
    <scope>NUCLEOTIDE SEQUENCE [LARGE SCALE GENOMIC DNA]</scope>
    <source>
        <strain evidence="4 5">Poly24</strain>
    </source>
</reference>
<feature type="transmembrane region" description="Helical" evidence="2">
    <location>
        <begin position="20"/>
        <end position="40"/>
    </location>
</feature>